<dbReference type="Proteomes" id="UP000230633">
    <property type="component" value="Plasmid pYekat-1-lp72"/>
</dbReference>
<sequence>MISLISLMQYQYVFRLDLIDNDNPFGLSSSVIDSVIELEKFEVCFMIEE</sequence>
<proteinExistence type="predicted"/>
<protein>
    <submittedName>
        <fullName evidence="1">Uncharacterized protein</fullName>
    </submittedName>
</protein>
<name>A0ABY7VLS3_9SPIR</name>
<accession>A0ABY7VLS3</accession>
<keyword evidence="1" id="KW-0614">Plasmid</keyword>
<reference evidence="1" key="1">
    <citation type="submission" date="2022-12" db="EMBL/GenBank/DDBJ databases">
        <title>Whole genome sequencing of Borrelia miyamotoi strains isolated at the Russian territory.</title>
        <authorList>
            <person name="Kuleshov K.V."/>
            <person name="Platonov A.E."/>
            <person name="Goptar I.A."/>
            <person name="Shipulin G.A."/>
            <person name="Markelov M.L."/>
            <person name="Koetsveld J."/>
            <person name="Kolyasnikova N.M."/>
            <person name="Sarksyan D.S."/>
            <person name="Toporkova M.G."/>
            <person name="Hovius J.W."/>
        </authorList>
    </citation>
    <scope>NUCLEOTIDE SEQUENCE</scope>
    <source>
        <strain evidence="1">Yekat-1</strain>
    </source>
</reference>
<gene>
    <name evidence="1" type="ORF">CNO13_06545</name>
</gene>
<geneLocation type="plasmid" evidence="1 2">
    <name>pYekat-1-lp72</name>
</geneLocation>
<evidence type="ECO:0000313" key="1">
    <source>
        <dbReference type="EMBL" id="WDE71645.1"/>
    </source>
</evidence>
<dbReference type="EMBL" id="CP024334">
    <property type="protein sequence ID" value="WDE71645.1"/>
    <property type="molecule type" value="Genomic_DNA"/>
</dbReference>
<organism evidence="1 2">
    <name type="scientific">Borrelia miyamotoi</name>
    <dbReference type="NCBI Taxonomy" id="47466"/>
    <lineage>
        <taxon>Bacteria</taxon>
        <taxon>Pseudomonadati</taxon>
        <taxon>Spirochaetota</taxon>
        <taxon>Spirochaetia</taxon>
        <taxon>Spirochaetales</taxon>
        <taxon>Borreliaceae</taxon>
        <taxon>Borrelia</taxon>
    </lineage>
</organism>
<evidence type="ECO:0000313" key="2">
    <source>
        <dbReference type="Proteomes" id="UP000230633"/>
    </source>
</evidence>
<dbReference type="RefSeq" id="WP_157773709.1">
    <property type="nucleotide sequence ID" value="NZ_CP024206.2"/>
</dbReference>
<keyword evidence="2" id="KW-1185">Reference proteome</keyword>